<dbReference type="Proteomes" id="UP001331936">
    <property type="component" value="Unassembled WGS sequence"/>
</dbReference>
<accession>A0ABU7JSG5</accession>
<keyword evidence="3" id="KW-1185">Reference proteome</keyword>
<feature type="region of interest" description="Disordered" evidence="1">
    <location>
        <begin position="132"/>
        <end position="171"/>
    </location>
</feature>
<proteinExistence type="predicted"/>
<comment type="caution">
    <text evidence="2">The sequence shown here is derived from an EMBL/GenBank/DDBJ whole genome shotgun (WGS) entry which is preliminary data.</text>
</comment>
<protein>
    <submittedName>
        <fullName evidence="2">Uncharacterized protein</fullName>
    </submittedName>
</protein>
<reference evidence="2 3" key="1">
    <citation type="submission" date="2023-08" db="EMBL/GenBank/DDBJ databases">
        <authorList>
            <person name="Girao M."/>
            <person name="Carvalho M.F."/>
        </authorList>
    </citation>
    <scope>NUCLEOTIDE SEQUENCE [LARGE SCALE GENOMIC DNA]</scope>
    <source>
        <strain evidence="2 3">CC-R104</strain>
    </source>
</reference>
<organism evidence="2 3">
    <name type="scientific">Rhodococcus chondri</name>
    <dbReference type="NCBI Taxonomy" id="3065941"/>
    <lineage>
        <taxon>Bacteria</taxon>
        <taxon>Bacillati</taxon>
        <taxon>Actinomycetota</taxon>
        <taxon>Actinomycetes</taxon>
        <taxon>Mycobacteriales</taxon>
        <taxon>Nocardiaceae</taxon>
        <taxon>Rhodococcus</taxon>
    </lineage>
</organism>
<evidence type="ECO:0000256" key="1">
    <source>
        <dbReference type="SAM" id="MobiDB-lite"/>
    </source>
</evidence>
<dbReference type="EMBL" id="JAUZMZ010000063">
    <property type="protein sequence ID" value="MEE2032973.1"/>
    <property type="molecule type" value="Genomic_DNA"/>
</dbReference>
<name>A0ABU7JSG5_9NOCA</name>
<sequence length="367" mass="39558">MTPLQSQLESFGRRGKKLSSGRLLRYREVLTLLGNPERLGDSAYAAELAERVVAELQDVIASIKSPIDRRIAQVVVAAAPEFHEKLVKERTAYVITHGQEFTEEQFKTRRGQVMADVAEALQARFHTDAATHDSLTPGAEGRAGHPVVAPVPSPSRGQRPGFQRPPGRGRPQFLRGRRLIAAGAVVSLGALAGAVTGYGLDWRQDPSTGQSNVALFAATFDDKDPRSLEGNPCADAPLSQPAYPAGPEVIGPDGAPVATIQLRTQYSCPVVWPRIVWGVGPSLDMEAIYQIPDGWTLQVLTIRPETGSVFRYPEPSSGAPVPYALGKMASTAQHCVKVEVYFTNGTERTSSAQTDCIRHNTAEGSTP</sequence>
<dbReference type="RefSeq" id="WP_330152392.1">
    <property type="nucleotide sequence ID" value="NZ_JAUZMZ010000063.1"/>
</dbReference>
<feature type="compositionally biased region" description="Low complexity" evidence="1">
    <location>
        <begin position="156"/>
        <end position="171"/>
    </location>
</feature>
<evidence type="ECO:0000313" key="3">
    <source>
        <dbReference type="Proteomes" id="UP001331936"/>
    </source>
</evidence>
<evidence type="ECO:0000313" key="2">
    <source>
        <dbReference type="EMBL" id="MEE2032973.1"/>
    </source>
</evidence>
<gene>
    <name evidence="2" type="ORF">Q8814_12750</name>
</gene>